<dbReference type="GO" id="GO:0046872">
    <property type="term" value="F:metal ion binding"/>
    <property type="evidence" value="ECO:0007669"/>
    <property type="project" value="UniProtKB-KW"/>
</dbReference>
<dbReference type="InterPro" id="IPR001261">
    <property type="entry name" value="ArgE/DapE_CS"/>
</dbReference>
<evidence type="ECO:0000259" key="10">
    <source>
        <dbReference type="Pfam" id="PF07687"/>
    </source>
</evidence>
<keyword evidence="6" id="KW-0479">Metal-binding</keyword>
<dbReference type="NCBIfam" id="TIGR01892">
    <property type="entry name" value="AcOrn-deacetyl"/>
    <property type="match status" value="1"/>
</dbReference>
<dbReference type="PANTHER" id="PTHR43808">
    <property type="entry name" value="ACETYLORNITHINE DEACETYLASE"/>
    <property type="match status" value="1"/>
</dbReference>
<keyword evidence="7 11" id="KW-0378">Hydrolase</keyword>
<sequence length="385" mass="40844">MSTSIEPKAMLAELVGFNTISDLSNLDLITFVESYFQSHGVATTRVPDETGMKASLFAQIGPEVAGGVILSGHTDVVPVAGQPWDSDPFTLTEREGRLYGRGTCDMKGSLACALAAVPEMLAADLKRPIQFALTYDEEVGCFAAPPLIEAMAVLPRAAAVIVGEPTEMQVVTGHKAICELHTHVRGFEVHSSLMHQGVSAVMTAAEMINWIAAQTEANRREAAGTTLGYEPPWTTLHVGEIRGGTAHNITARDCTFSCDIRSLPTESQASWIEAYMAEAARLADRIGKVRPEAGITVEIVGAVPGCRAEENGTAETIARRLTGDNGTHVVSYATEAGQFQDGGYSTVICGPGSIAQAHQPNEFIEVSQLAAGSAFISRLIADLSK</sequence>
<reference evidence="11 12" key="1">
    <citation type="submission" date="2019-12" db="EMBL/GenBank/DDBJ databases">
        <title>Complete genome sequence of Algicella marina strain 9Alg 56(T) isolated from the red alga Tichocarpus crinitus.</title>
        <authorList>
            <person name="Kim S.-G."/>
            <person name="Nedashkovskaya O.I."/>
        </authorList>
    </citation>
    <scope>NUCLEOTIDE SEQUENCE [LARGE SCALE GENOMIC DNA]</scope>
    <source>
        <strain evidence="11 12">9Alg 56</strain>
    </source>
</reference>
<dbReference type="AlphaFoldDB" id="A0A6P1SX93"/>
<proteinExistence type="inferred from homology"/>
<evidence type="ECO:0000256" key="5">
    <source>
        <dbReference type="ARBA" id="ARBA00022605"/>
    </source>
</evidence>
<keyword evidence="9" id="KW-0170">Cobalt</keyword>
<dbReference type="NCBIfam" id="NF005710">
    <property type="entry name" value="PRK07522.1"/>
    <property type="match status" value="1"/>
</dbReference>
<organism evidence="11 12">
    <name type="scientific">Algicella marina</name>
    <dbReference type="NCBI Taxonomy" id="2683284"/>
    <lineage>
        <taxon>Bacteria</taxon>
        <taxon>Pseudomonadati</taxon>
        <taxon>Pseudomonadota</taxon>
        <taxon>Alphaproteobacteria</taxon>
        <taxon>Rhodobacterales</taxon>
        <taxon>Paracoccaceae</taxon>
        <taxon>Algicella</taxon>
    </lineage>
</organism>
<dbReference type="Pfam" id="PF07687">
    <property type="entry name" value="M20_dimer"/>
    <property type="match status" value="1"/>
</dbReference>
<dbReference type="EC" id="3.5.1.16" evidence="11"/>
<gene>
    <name evidence="11" type="primary">argE</name>
    <name evidence="11" type="ORF">GO499_02605</name>
</gene>
<accession>A0A6P1SX93</accession>
<dbReference type="Gene3D" id="3.40.630.10">
    <property type="entry name" value="Zn peptidases"/>
    <property type="match status" value="1"/>
</dbReference>
<evidence type="ECO:0000256" key="7">
    <source>
        <dbReference type="ARBA" id="ARBA00022801"/>
    </source>
</evidence>
<dbReference type="KEGG" id="amaq:GO499_02605"/>
<protein>
    <submittedName>
        <fullName evidence="11">Acetylornithine deacetylase</fullName>
        <ecNumber evidence="11">3.5.1.16</ecNumber>
    </submittedName>
</protein>
<evidence type="ECO:0000313" key="11">
    <source>
        <dbReference type="EMBL" id="QHQ34155.1"/>
    </source>
</evidence>
<dbReference type="Pfam" id="PF01546">
    <property type="entry name" value="Peptidase_M20"/>
    <property type="match status" value="1"/>
</dbReference>
<dbReference type="Proteomes" id="UP000464495">
    <property type="component" value="Chromosome"/>
</dbReference>
<dbReference type="InterPro" id="IPR036264">
    <property type="entry name" value="Bact_exopeptidase_dim_dom"/>
</dbReference>
<keyword evidence="4" id="KW-0055">Arginine biosynthesis</keyword>
<evidence type="ECO:0000256" key="4">
    <source>
        <dbReference type="ARBA" id="ARBA00022571"/>
    </source>
</evidence>
<evidence type="ECO:0000313" key="12">
    <source>
        <dbReference type="Proteomes" id="UP000464495"/>
    </source>
</evidence>
<dbReference type="CDD" id="cd03894">
    <property type="entry name" value="M20_ArgE"/>
    <property type="match status" value="1"/>
</dbReference>
<keyword evidence="12" id="KW-1185">Reference proteome</keyword>
<dbReference type="EMBL" id="CP046620">
    <property type="protein sequence ID" value="QHQ34155.1"/>
    <property type="molecule type" value="Genomic_DNA"/>
</dbReference>
<comment type="cofactor">
    <cofactor evidence="1">
        <name>Zn(2+)</name>
        <dbReference type="ChEBI" id="CHEBI:29105"/>
    </cofactor>
</comment>
<dbReference type="PANTHER" id="PTHR43808:SF31">
    <property type="entry name" value="N-ACETYL-L-CITRULLINE DEACETYLASE"/>
    <property type="match status" value="1"/>
</dbReference>
<evidence type="ECO:0000256" key="3">
    <source>
        <dbReference type="ARBA" id="ARBA00022490"/>
    </source>
</evidence>
<comment type="similarity">
    <text evidence="2">Belongs to the peptidase M20A family. ArgE subfamily.</text>
</comment>
<dbReference type="InterPro" id="IPR011650">
    <property type="entry name" value="Peptidase_M20_dimer"/>
</dbReference>
<dbReference type="InterPro" id="IPR010169">
    <property type="entry name" value="AcOrn-deacetyl"/>
</dbReference>
<evidence type="ECO:0000256" key="2">
    <source>
        <dbReference type="ARBA" id="ARBA00005691"/>
    </source>
</evidence>
<evidence type="ECO:0000256" key="8">
    <source>
        <dbReference type="ARBA" id="ARBA00022833"/>
    </source>
</evidence>
<dbReference type="GO" id="GO:0008777">
    <property type="term" value="F:acetylornithine deacetylase activity"/>
    <property type="evidence" value="ECO:0007669"/>
    <property type="project" value="UniProtKB-EC"/>
</dbReference>
<evidence type="ECO:0000256" key="9">
    <source>
        <dbReference type="ARBA" id="ARBA00023285"/>
    </source>
</evidence>
<evidence type="ECO:0000256" key="1">
    <source>
        <dbReference type="ARBA" id="ARBA00001947"/>
    </source>
</evidence>
<dbReference type="GO" id="GO:0006526">
    <property type="term" value="P:L-arginine biosynthetic process"/>
    <property type="evidence" value="ECO:0007669"/>
    <property type="project" value="UniProtKB-KW"/>
</dbReference>
<dbReference type="InterPro" id="IPR050072">
    <property type="entry name" value="Peptidase_M20A"/>
</dbReference>
<keyword evidence="5" id="KW-0028">Amino-acid biosynthesis</keyword>
<feature type="domain" description="Peptidase M20 dimerisation" evidence="10">
    <location>
        <begin position="172"/>
        <end position="281"/>
    </location>
</feature>
<keyword evidence="3" id="KW-0963">Cytoplasm</keyword>
<keyword evidence="8" id="KW-0862">Zinc</keyword>
<dbReference type="InterPro" id="IPR002933">
    <property type="entry name" value="Peptidase_M20"/>
</dbReference>
<dbReference type="RefSeq" id="WP_161860726.1">
    <property type="nucleotide sequence ID" value="NZ_CP046620.1"/>
</dbReference>
<evidence type="ECO:0000256" key="6">
    <source>
        <dbReference type="ARBA" id="ARBA00022723"/>
    </source>
</evidence>
<dbReference type="Gene3D" id="3.30.70.360">
    <property type="match status" value="1"/>
</dbReference>
<dbReference type="SUPFAM" id="SSF53187">
    <property type="entry name" value="Zn-dependent exopeptidases"/>
    <property type="match status" value="1"/>
</dbReference>
<dbReference type="PROSITE" id="PS00759">
    <property type="entry name" value="ARGE_DAPE_CPG2_2"/>
    <property type="match status" value="1"/>
</dbReference>
<name>A0A6P1SX93_9RHOB</name>
<dbReference type="SUPFAM" id="SSF55031">
    <property type="entry name" value="Bacterial exopeptidase dimerisation domain"/>
    <property type="match status" value="1"/>
</dbReference>